<feature type="domain" description="FAD/NAD(P)-binding" evidence="5">
    <location>
        <begin position="10"/>
        <end position="157"/>
    </location>
</feature>
<dbReference type="Gene3D" id="3.50.50.60">
    <property type="entry name" value="FAD/NAD(P)-binding domain"/>
    <property type="match status" value="2"/>
</dbReference>
<dbReference type="PRINTS" id="PR00368">
    <property type="entry name" value="FADPNR"/>
</dbReference>
<dbReference type="EMBL" id="BAAAKJ010000372">
    <property type="protein sequence ID" value="GAA1409730.1"/>
    <property type="molecule type" value="Genomic_DNA"/>
</dbReference>
<reference evidence="7" key="1">
    <citation type="journal article" date="2019" name="Int. J. Syst. Evol. Microbiol.">
        <title>The Global Catalogue of Microorganisms (GCM) 10K type strain sequencing project: providing services to taxonomists for standard genome sequencing and annotation.</title>
        <authorList>
            <consortium name="The Broad Institute Genomics Platform"/>
            <consortium name="The Broad Institute Genome Sequencing Center for Infectious Disease"/>
            <person name="Wu L."/>
            <person name="Ma J."/>
        </authorList>
    </citation>
    <scope>NUCLEOTIDE SEQUENCE [LARGE SCALE GENOMIC DNA]</scope>
    <source>
        <strain evidence="7">JCM 12393</strain>
    </source>
</reference>
<dbReference type="InterPro" id="IPR023753">
    <property type="entry name" value="FAD/NAD-binding_dom"/>
</dbReference>
<keyword evidence="4" id="KW-0472">Membrane</keyword>
<proteinExistence type="predicted"/>
<organism evidence="6 7">
    <name type="scientific">Kitasatospora putterlickiae</name>
    <dbReference type="NCBI Taxonomy" id="221725"/>
    <lineage>
        <taxon>Bacteria</taxon>
        <taxon>Bacillati</taxon>
        <taxon>Actinomycetota</taxon>
        <taxon>Actinomycetes</taxon>
        <taxon>Kitasatosporales</taxon>
        <taxon>Streptomycetaceae</taxon>
        <taxon>Kitasatospora</taxon>
    </lineage>
</organism>
<name>A0ABP4J3E9_9ACTN</name>
<protein>
    <submittedName>
        <fullName evidence="6">FAD-dependent oxidoreductase</fullName>
    </submittedName>
</protein>
<keyword evidence="1" id="KW-0285">Flavoprotein</keyword>
<evidence type="ECO:0000256" key="2">
    <source>
        <dbReference type="ARBA" id="ARBA00023002"/>
    </source>
</evidence>
<evidence type="ECO:0000256" key="4">
    <source>
        <dbReference type="SAM" id="Phobius"/>
    </source>
</evidence>
<keyword evidence="7" id="KW-1185">Reference proteome</keyword>
<keyword evidence="4" id="KW-0812">Transmembrane</keyword>
<evidence type="ECO:0000313" key="7">
    <source>
        <dbReference type="Proteomes" id="UP001499863"/>
    </source>
</evidence>
<sequence>MVTRPSSTPYDLVIIGGGPAGCAAAVMAASVGLRSALIERRELGATLRRVPAVGNVLGFATGTAFADAVTADVLRVADSCDVLLGTPATELHADDEGVTVRLASGAAVHGRYAIAATGVRAARPDEAGWLDSAVDAPPPLWEADAARLAGRHALVLGADRPLGTLLRAHPDTPFDLLVPHPAADAYKADEVRADPRVTLHRLDALDLRPAAEGRIAAGGLGTFAPDTVFVNLGVRPAALPGILAPTPDGYCPPDRQHPRVLTAGDLRSPRAQRIMTATGSGAEAALHAYYALRLNH</sequence>
<dbReference type="InterPro" id="IPR050097">
    <property type="entry name" value="Ferredoxin-NADP_redctase_2"/>
</dbReference>
<comment type="caution">
    <text evidence="6">The sequence shown here is derived from an EMBL/GenBank/DDBJ whole genome shotgun (WGS) entry which is preliminary data.</text>
</comment>
<keyword evidence="4" id="KW-1133">Transmembrane helix</keyword>
<dbReference type="SUPFAM" id="SSF51905">
    <property type="entry name" value="FAD/NAD(P)-binding domain"/>
    <property type="match status" value="1"/>
</dbReference>
<feature type="transmembrane region" description="Helical" evidence="4">
    <location>
        <begin position="12"/>
        <end position="33"/>
    </location>
</feature>
<evidence type="ECO:0000256" key="1">
    <source>
        <dbReference type="ARBA" id="ARBA00022630"/>
    </source>
</evidence>
<dbReference type="PANTHER" id="PTHR48105">
    <property type="entry name" value="THIOREDOXIN REDUCTASE 1-RELATED-RELATED"/>
    <property type="match status" value="1"/>
</dbReference>
<dbReference type="PRINTS" id="PR00469">
    <property type="entry name" value="PNDRDTASEII"/>
</dbReference>
<accession>A0ABP4J3E9</accession>
<evidence type="ECO:0000256" key="3">
    <source>
        <dbReference type="ARBA" id="ARBA00048132"/>
    </source>
</evidence>
<evidence type="ECO:0000313" key="6">
    <source>
        <dbReference type="EMBL" id="GAA1409730.1"/>
    </source>
</evidence>
<dbReference type="Proteomes" id="UP001499863">
    <property type="component" value="Unassembled WGS sequence"/>
</dbReference>
<evidence type="ECO:0000259" key="5">
    <source>
        <dbReference type="Pfam" id="PF07992"/>
    </source>
</evidence>
<gene>
    <name evidence="6" type="ORF">GCM10009639_60220</name>
</gene>
<keyword evidence="2" id="KW-0560">Oxidoreductase</keyword>
<comment type="catalytic activity">
    <reaction evidence="3">
        <text>[thioredoxin]-dithiol + NADP(+) = [thioredoxin]-disulfide + NADPH + H(+)</text>
        <dbReference type="Rhea" id="RHEA:20345"/>
        <dbReference type="Rhea" id="RHEA-COMP:10698"/>
        <dbReference type="Rhea" id="RHEA-COMP:10700"/>
        <dbReference type="ChEBI" id="CHEBI:15378"/>
        <dbReference type="ChEBI" id="CHEBI:29950"/>
        <dbReference type="ChEBI" id="CHEBI:50058"/>
        <dbReference type="ChEBI" id="CHEBI:57783"/>
        <dbReference type="ChEBI" id="CHEBI:58349"/>
        <dbReference type="EC" id="1.8.1.9"/>
    </reaction>
</comment>
<dbReference type="InterPro" id="IPR036188">
    <property type="entry name" value="FAD/NAD-bd_sf"/>
</dbReference>
<dbReference type="Pfam" id="PF07992">
    <property type="entry name" value="Pyr_redox_2"/>
    <property type="match status" value="1"/>
</dbReference>